<dbReference type="InterPro" id="IPR054722">
    <property type="entry name" value="PolX-like_BBD"/>
</dbReference>
<protein>
    <recommendedName>
        <fullName evidence="1">Retrovirus-related Pol polyprotein from transposon TNT 1-94-like beta-barrel domain-containing protein</fullName>
    </recommendedName>
</protein>
<dbReference type="Pfam" id="PF22936">
    <property type="entry name" value="Pol_BBD"/>
    <property type="match status" value="1"/>
</dbReference>
<dbReference type="EMBL" id="JAUESC010000381">
    <property type="protein sequence ID" value="KAK0589879.1"/>
    <property type="molecule type" value="Genomic_DNA"/>
</dbReference>
<proteinExistence type="predicted"/>
<keyword evidence="3" id="KW-1185">Reference proteome</keyword>
<evidence type="ECO:0000259" key="1">
    <source>
        <dbReference type="Pfam" id="PF22936"/>
    </source>
</evidence>
<comment type="caution">
    <text evidence="2">The sequence shown here is derived from an EMBL/GenBank/DDBJ whole genome shotgun (WGS) entry which is preliminary data.</text>
</comment>
<evidence type="ECO:0000313" key="2">
    <source>
        <dbReference type="EMBL" id="KAK0589879.1"/>
    </source>
</evidence>
<dbReference type="Proteomes" id="UP001168877">
    <property type="component" value="Unassembled WGS sequence"/>
</dbReference>
<dbReference type="AlphaFoldDB" id="A0AA39SEC0"/>
<feature type="domain" description="Retrovirus-related Pol polyprotein from transposon TNT 1-94-like beta-barrel" evidence="1">
    <location>
        <begin position="13"/>
        <end position="55"/>
    </location>
</feature>
<reference evidence="2" key="1">
    <citation type="journal article" date="2022" name="Plant J.">
        <title>Strategies of tolerance reflected in two North American maple genomes.</title>
        <authorList>
            <person name="McEvoy S.L."/>
            <person name="Sezen U.U."/>
            <person name="Trouern-Trend A."/>
            <person name="McMahon S.M."/>
            <person name="Schaberg P.G."/>
            <person name="Yang J."/>
            <person name="Wegrzyn J.L."/>
            <person name="Swenson N.G."/>
        </authorList>
    </citation>
    <scope>NUCLEOTIDE SEQUENCE</scope>
    <source>
        <strain evidence="2">NS2018</strain>
    </source>
</reference>
<name>A0AA39SEC0_ACESA</name>
<gene>
    <name evidence="2" type="ORF">LWI29_019605</name>
</gene>
<organism evidence="2 3">
    <name type="scientific">Acer saccharum</name>
    <name type="common">Sugar maple</name>
    <dbReference type="NCBI Taxonomy" id="4024"/>
    <lineage>
        <taxon>Eukaryota</taxon>
        <taxon>Viridiplantae</taxon>
        <taxon>Streptophyta</taxon>
        <taxon>Embryophyta</taxon>
        <taxon>Tracheophyta</taxon>
        <taxon>Spermatophyta</taxon>
        <taxon>Magnoliopsida</taxon>
        <taxon>eudicotyledons</taxon>
        <taxon>Gunneridae</taxon>
        <taxon>Pentapetalae</taxon>
        <taxon>rosids</taxon>
        <taxon>malvids</taxon>
        <taxon>Sapindales</taxon>
        <taxon>Sapindaceae</taxon>
        <taxon>Hippocastanoideae</taxon>
        <taxon>Acereae</taxon>
        <taxon>Acer</taxon>
    </lineage>
</organism>
<sequence length="164" mass="18054">MSQACMATSIEIWYVDSGCTSHMARDVGMFTILDRNATTTLKLGNGDMVKAAGKGFRGYSNVKLLEDDYATCSVKFEAPDEGQNCKVKYCGVCPVYANPKIIQSSISPEKFNVTNQAFEETMVEAYTKFPDEVDTSARGCAESTHFINNKASPLLHHTLCCLYC</sequence>
<reference evidence="2" key="2">
    <citation type="submission" date="2023-06" db="EMBL/GenBank/DDBJ databases">
        <authorList>
            <person name="Swenson N.G."/>
            <person name="Wegrzyn J.L."/>
            <person name="Mcevoy S.L."/>
        </authorList>
    </citation>
    <scope>NUCLEOTIDE SEQUENCE</scope>
    <source>
        <strain evidence="2">NS2018</strain>
        <tissue evidence="2">Leaf</tissue>
    </source>
</reference>
<evidence type="ECO:0000313" key="3">
    <source>
        <dbReference type="Proteomes" id="UP001168877"/>
    </source>
</evidence>
<accession>A0AA39SEC0</accession>